<keyword evidence="9" id="KW-0072">Autophagy</keyword>
<organism evidence="21 22">
    <name type="scientific">Varanus komodoensis</name>
    <name type="common">Komodo dragon</name>
    <dbReference type="NCBI Taxonomy" id="61221"/>
    <lineage>
        <taxon>Eukaryota</taxon>
        <taxon>Metazoa</taxon>
        <taxon>Chordata</taxon>
        <taxon>Craniata</taxon>
        <taxon>Vertebrata</taxon>
        <taxon>Euteleostomi</taxon>
        <taxon>Lepidosauria</taxon>
        <taxon>Squamata</taxon>
        <taxon>Bifurcata</taxon>
        <taxon>Unidentata</taxon>
        <taxon>Episquamata</taxon>
        <taxon>Toxicofera</taxon>
        <taxon>Anguimorpha</taxon>
        <taxon>Paleoanguimorpha</taxon>
        <taxon>Varanoidea</taxon>
        <taxon>Varanidae</taxon>
        <taxon>Varanus</taxon>
    </lineage>
</organism>
<dbReference type="AlphaFoldDB" id="A0A8D2L6M2"/>
<dbReference type="RefSeq" id="XP_044283338.1">
    <property type="nucleotide sequence ID" value="XM_044427403.1"/>
</dbReference>
<evidence type="ECO:0000256" key="10">
    <source>
        <dbReference type="ARBA" id="ARBA00023136"/>
    </source>
</evidence>
<keyword evidence="10 16" id="KW-0472">Membrane</keyword>
<keyword evidence="14" id="KW-0968">Cytoplasmic vesicle</keyword>
<dbReference type="InterPro" id="IPR002000">
    <property type="entry name" value="Lysosome-assoc_membr_glycop"/>
</dbReference>
<keyword evidence="11 16" id="KW-1015">Disulfide bond</keyword>
<accession>A0A8D2L6M2</accession>
<keyword evidence="4" id="KW-1003">Cell membrane</keyword>
<reference evidence="21" key="2">
    <citation type="submission" date="2025-09" db="UniProtKB">
        <authorList>
            <consortium name="Ensembl"/>
        </authorList>
    </citation>
    <scope>IDENTIFICATION</scope>
</reference>
<dbReference type="GO" id="GO:0005886">
    <property type="term" value="C:plasma membrane"/>
    <property type="evidence" value="ECO:0007669"/>
    <property type="project" value="UniProtKB-SubCell"/>
</dbReference>
<dbReference type="InterPro" id="IPR048524">
    <property type="entry name" value="Lamp2-like_TM"/>
</dbReference>
<keyword evidence="8 17" id="KW-1133">Transmembrane helix</keyword>
<evidence type="ECO:0000256" key="16">
    <source>
        <dbReference type="PROSITE-ProRule" id="PRU00740"/>
    </source>
</evidence>
<evidence type="ECO:0000256" key="4">
    <source>
        <dbReference type="ARBA" id="ARBA00022475"/>
    </source>
</evidence>
<protein>
    <recommendedName>
        <fullName evidence="15">Lysosome-associated membrane glycoprotein 2</fullName>
    </recommendedName>
</protein>
<keyword evidence="22" id="KW-1185">Reference proteome</keyword>
<dbReference type="GO" id="GO:0031902">
    <property type="term" value="C:late endosome membrane"/>
    <property type="evidence" value="ECO:0007669"/>
    <property type="project" value="TreeGrafter"/>
</dbReference>
<proteinExistence type="inferred from homology"/>
<evidence type="ECO:0000256" key="11">
    <source>
        <dbReference type="ARBA" id="ARBA00023157"/>
    </source>
</evidence>
<comment type="caution">
    <text evidence="16">Lacks conserved residue(s) required for the propagation of feature annotation.</text>
</comment>
<comment type="similarity">
    <text evidence="16">Belongs to the LAMP family.</text>
</comment>
<dbReference type="PROSITE" id="PS51407">
    <property type="entry name" value="LAMP_3"/>
    <property type="match status" value="1"/>
</dbReference>
<feature type="chain" id="PRO_5034238399" description="Lysosome-associated membrane glycoprotein 2" evidence="18">
    <location>
        <begin position="35"/>
        <end position="453"/>
    </location>
</feature>
<reference evidence="21" key="1">
    <citation type="submission" date="2025-08" db="UniProtKB">
        <authorList>
            <consortium name="Ensembl"/>
        </authorList>
    </citation>
    <scope>IDENTIFICATION</scope>
</reference>
<evidence type="ECO:0000256" key="13">
    <source>
        <dbReference type="ARBA" id="ARBA00023228"/>
    </source>
</evidence>
<dbReference type="Gene3D" id="2.40.160.110">
    <property type="match status" value="2"/>
</dbReference>
<dbReference type="Ensembl" id="ENSVKKT00000017883.1">
    <property type="protein sequence ID" value="ENSVKKP00000017448.1"/>
    <property type="gene ID" value="ENSVKKG00000011942.1"/>
</dbReference>
<evidence type="ECO:0000256" key="2">
    <source>
        <dbReference type="ARBA" id="ARBA00004530"/>
    </source>
</evidence>
<dbReference type="FunFam" id="2.40.160.110:FF:000001">
    <property type="entry name" value="lysosome-associated membrane glycoprotein 2 isoform X2"/>
    <property type="match status" value="1"/>
</dbReference>
<keyword evidence="5 16" id="KW-0812">Transmembrane</keyword>
<feature type="domain" description="Lysosome-associated membrane glycoprotein 2-like transmembrane" evidence="20">
    <location>
        <begin position="420"/>
        <end position="451"/>
    </location>
</feature>
<feature type="disulfide bond" evidence="16">
    <location>
        <begin position="374"/>
        <end position="411"/>
    </location>
</feature>
<keyword evidence="7" id="KW-0967">Endosome</keyword>
<keyword evidence="12" id="KW-0325">Glycoprotein</keyword>
<evidence type="ECO:0000313" key="21">
    <source>
        <dbReference type="Ensembl" id="ENSVKKP00000017448.1"/>
    </source>
</evidence>
<feature type="domain" description="Lysosome-associated membrane glycoprotein 2-like luminal" evidence="19">
    <location>
        <begin position="262"/>
        <end position="401"/>
    </location>
</feature>
<dbReference type="Pfam" id="PF01299">
    <property type="entry name" value="Lamp2-like_luminal"/>
    <property type="match status" value="1"/>
</dbReference>
<dbReference type="InterPro" id="IPR048528">
    <property type="entry name" value="Lamp2-like_luminal"/>
</dbReference>
<keyword evidence="6 18" id="KW-0732">Signal</keyword>
<evidence type="ECO:0000256" key="17">
    <source>
        <dbReference type="SAM" id="Phobius"/>
    </source>
</evidence>
<gene>
    <name evidence="21" type="primary">LAMP2</name>
</gene>
<evidence type="ECO:0000256" key="1">
    <source>
        <dbReference type="ARBA" id="ARBA00004251"/>
    </source>
</evidence>
<evidence type="ECO:0000259" key="20">
    <source>
        <dbReference type="Pfam" id="PF21222"/>
    </source>
</evidence>
<dbReference type="InterPro" id="IPR018134">
    <property type="entry name" value="LAMP_CS"/>
</dbReference>
<feature type="transmembrane region" description="Helical" evidence="17">
    <location>
        <begin position="418"/>
        <end position="441"/>
    </location>
</feature>
<dbReference type="GO" id="GO:0072594">
    <property type="term" value="P:establishment of protein localization to organelle"/>
    <property type="evidence" value="ECO:0007669"/>
    <property type="project" value="TreeGrafter"/>
</dbReference>
<keyword evidence="13 16" id="KW-0458">Lysosome</keyword>
<name>A0A8D2L6M2_VARKO</name>
<feature type="signal peptide" evidence="18">
    <location>
        <begin position="1"/>
        <end position="34"/>
    </location>
</feature>
<evidence type="ECO:0000256" key="3">
    <source>
        <dbReference type="ARBA" id="ARBA00004652"/>
    </source>
</evidence>
<dbReference type="PROSITE" id="PS00310">
    <property type="entry name" value="LAMP_1"/>
    <property type="match status" value="1"/>
</dbReference>
<evidence type="ECO:0000313" key="22">
    <source>
        <dbReference type="Proteomes" id="UP000694545"/>
    </source>
</evidence>
<evidence type="ECO:0000256" key="14">
    <source>
        <dbReference type="ARBA" id="ARBA00023329"/>
    </source>
</evidence>
<evidence type="ECO:0000259" key="19">
    <source>
        <dbReference type="Pfam" id="PF01299"/>
    </source>
</evidence>
<evidence type="ECO:0000256" key="15">
    <source>
        <dbReference type="ARBA" id="ARBA00074380"/>
    </source>
</evidence>
<dbReference type="CTD" id="3920"/>
<evidence type="ECO:0000256" key="8">
    <source>
        <dbReference type="ARBA" id="ARBA00022989"/>
    </source>
</evidence>
<dbReference type="PANTHER" id="PTHR11506:SF6">
    <property type="entry name" value="LYSOSOME-ASSOCIATED MEMBRANE GLYCOPROTEIN 2"/>
    <property type="match status" value="1"/>
</dbReference>
<evidence type="ECO:0000256" key="7">
    <source>
        <dbReference type="ARBA" id="ARBA00022753"/>
    </source>
</evidence>
<dbReference type="Pfam" id="PF21222">
    <property type="entry name" value="Lamp2_2nd"/>
    <property type="match status" value="1"/>
</dbReference>
<dbReference type="GO" id="GO:0005765">
    <property type="term" value="C:lysosomal membrane"/>
    <property type="evidence" value="ECO:0007669"/>
    <property type="project" value="UniProtKB-SubCell"/>
</dbReference>
<dbReference type="PANTHER" id="PTHR11506">
    <property type="entry name" value="LYSOSOME-ASSOCIATED MEMBRANE GLYCOPROTEIN"/>
    <property type="match status" value="1"/>
</dbReference>
<dbReference type="GeneID" id="123022027"/>
<evidence type="ECO:0000256" key="18">
    <source>
        <dbReference type="SAM" id="SignalP"/>
    </source>
</evidence>
<evidence type="ECO:0000256" key="12">
    <source>
        <dbReference type="ARBA" id="ARBA00023180"/>
    </source>
</evidence>
<sequence length="453" mass="48449">MKPRCAAAAAAARPGLLLPGLLLLGGSVLLQTCAMDVEMKDASNVTCLYAKWMMNLSITYESEANLFKTTTFPLPDPLSYDGSSCGNDTYGPVLAIKFGDGHSWAIHFMKTNTYQGRIFITYNTNDTELFPDAKRKGLITISANYPIRPVKLNTRFVCNNVETIEAASVKQDFWNVTLEAFPEDGFLSNKETLCDKDTPSTPAIATVATAPDTTSAATTHSSAATTHSSAAATDSSAAATDSSTAAVTTPPSAFVQTVEKPGTGYYMVKNGSTACLLANVALQLNISQKEPLVYNINPNTTVATGSCGKATSVLELIDGKNRLTFLFAVKTVNSEKFYLKEVNITVSASANETLSAANRSLSYWEASLGSAYMCKSEETIAVSPTYKINVFNLKIQPFEVEDNEFSAAQECLMDDDSILIPIVVGAALLGLICIILCAYAIGGRKSDPGYQTL</sequence>
<dbReference type="PRINTS" id="PR00336">
    <property type="entry name" value="LYSASSOCTDMP"/>
</dbReference>
<dbReference type="Proteomes" id="UP000694545">
    <property type="component" value="Unplaced"/>
</dbReference>
<feature type="disulfide bond" evidence="16">
    <location>
        <begin position="158"/>
        <end position="194"/>
    </location>
</feature>
<comment type="subcellular location">
    <subcellularLocation>
        <location evidence="1">Cell membrane</location>
        <topology evidence="1">Single-pass type I membrane protein</topology>
    </subcellularLocation>
    <subcellularLocation>
        <location evidence="3">Cytoplasmic vesicle</location>
        <location evidence="3">Autophagosome membrane</location>
    </subcellularLocation>
    <subcellularLocation>
        <location evidence="2">Endosome membrane</location>
        <topology evidence="2">Single-pass type I membrane protein</topology>
    </subcellularLocation>
    <subcellularLocation>
        <location evidence="16">Lysosome membrane</location>
        <topology evidence="16">Single-pass type I membrane protein</topology>
    </subcellularLocation>
</comment>
<evidence type="ECO:0000256" key="6">
    <source>
        <dbReference type="ARBA" id="ARBA00022729"/>
    </source>
</evidence>
<dbReference type="OMA" id="CHPQTAQ"/>
<evidence type="ECO:0000256" key="5">
    <source>
        <dbReference type="ARBA" id="ARBA00022692"/>
    </source>
</evidence>
<evidence type="ECO:0000256" key="9">
    <source>
        <dbReference type="ARBA" id="ARBA00023006"/>
    </source>
</evidence>